<sequence length="83" mass="9866">MSPPEPNFLKMMQQMTQLIGQLTQAVSPMENLRVPEFETPSMKEPDSFHGTQAHKLREFIQYYQLIFHNYPENSFSDRKKVLY</sequence>
<organism evidence="1 2">
    <name type="scientific">Austropuccinia psidii MF-1</name>
    <dbReference type="NCBI Taxonomy" id="1389203"/>
    <lineage>
        <taxon>Eukaryota</taxon>
        <taxon>Fungi</taxon>
        <taxon>Dikarya</taxon>
        <taxon>Basidiomycota</taxon>
        <taxon>Pucciniomycotina</taxon>
        <taxon>Pucciniomycetes</taxon>
        <taxon>Pucciniales</taxon>
        <taxon>Sphaerophragmiaceae</taxon>
        <taxon>Austropuccinia</taxon>
    </lineage>
</organism>
<comment type="caution">
    <text evidence="1">The sequence shown here is derived from an EMBL/GenBank/DDBJ whole genome shotgun (WGS) entry which is preliminary data.</text>
</comment>
<name>A0A9Q3CMQ5_9BASI</name>
<reference evidence="1" key="1">
    <citation type="submission" date="2021-03" db="EMBL/GenBank/DDBJ databases">
        <title>Draft genome sequence of rust myrtle Austropuccinia psidii MF-1, a brazilian biotype.</title>
        <authorList>
            <person name="Quecine M.C."/>
            <person name="Pachon D.M.R."/>
            <person name="Bonatelli M.L."/>
            <person name="Correr F.H."/>
            <person name="Franceschini L.M."/>
            <person name="Leite T.F."/>
            <person name="Margarido G.R.A."/>
            <person name="Almeida C.A."/>
            <person name="Ferrarezi J.A."/>
            <person name="Labate C.A."/>
        </authorList>
    </citation>
    <scope>NUCLEOTIDE SEQUENCE</scope>
    <source>
        <strain evidence="1">MF-1</strain>
    </source>
</reference>
<proteinExistence type="predicted"/>
<evidence type="ECO:0000313" key="2">
    <source>
        <dbReference type="Proteomes" id="UP000765509"/>
    </source>
</evidence>
<evidence type="ECO:0000313" key="1">
    <source>
        <dbReference type="EMBL" id="MBW0486798.1"/>
    </source>
</evidence>
<dbReference type="Proteomes" id="UP000765509">
    <property type="component" value="Unassembled WGS sequence"/>
</dbReference>
<accession>A0A9Q3CMQ5</accession>
<dbReference type="OrthoDB" id="2691415at2759"/>
<dbReference type="AlphaFoldDB" id="A0A9Q3CMQ5"/>
<keyword evidence="2" id="KW-1185">Reference proteome</keyword>
<gene>
    <name evidence="1" type="ORF">O181_026513</name>
</gene>
<dbReference type="EMBL" id="AVOT02008813">
    <property type="protein sequence ID" value="MBW0486798.1"/>
    <property type="molecule type" value="Genomic_DNA"/>
</dbReference>
<protein>
    <submittedName>
        <fullName evidence="1">Uncharacterized protein</fullName>
    </submittedName>
</protein>